<dbReference type="EMBL" id="SLXV01000050">
    <property type="protein sequence ID" value="TCP63554.1"/>
    <property type="molecule type" value="Genomic_DNA"/>
</dbReference>
<dbReference type="GO" id="GO:0035312">
    <property type="term" value="F:5'-3' DNA exonuclease activity"/>
    <property type="evidence" value="ECO:0007669"/>
    <property type="project" value="TreeGrafter"/>
</dbReference>
<dbReference type="PANTHER" id="PTHR42924">
    <property type="entry name" value="EXONUCLEASE"/>
    <property type="match status" value="1"/>
</dbReference>
<dbReference type="CDD" id="cd07438">
    <property type="entry name" value="PHP_HisPPase_AMP"/>
    <property type="match status" value="1"/>
</dbReference>
<evidence type="ECO:0000313" key="2">
    <source>
        <dbReference type="EMBL" id="TCP63554.1"/>
    </source>
</evidence>
<dbReference type="InterPro" id="IPR052018">
    <property type="entry name" value="PHP_domain"/>
</dbReference>
<dbReference type="InterPro" id="IPR016195">
    <property type="entry name" value="Pol/histidinol_Pase-like"/>
</dbReference>
<dbReference type="GO" id="GO:0004534">
    <property type="term" value="F:5'-3' RNA exonuclease activity"/>
    <property type="evidence" value="ECO:0007669"/>
    <property type="project" value="TreeGrafter"/>
</dbReference>
<organism evidence="2 3">
    <name type="scientific">Baia soyae</name>
    <dbReference type="NCBI Taxonomy" id="1544746"/>
    <lineage>
        <taxon>Bacteria</taxon>
        <taxon>Bacillati</taxon>
        <taxon>Bacillota</taxon>
        <taxon>Bacilli</taxon>
        <taxon>Bacillales</taxon>
        <taxon>Thermoactinomycetaceae</taxon>
        <taxon>Baia</taxon>
    </lineage>
</organism>
<comment type="caution">
    <text evidence="2">The sequence shown here is derived from an EMBL/GenBank/DDBJ whole genome shotgun (WGS) entry which is preliminary data.</text>
</comment>
<evidence type="ECO:0000259" key="1">
    <source>
        <dbReference type="SMART" id="SM00481"/>
    </source>
</evidence>
<dbReference type="Gene3D" id="3.20.20.140">
    <property type="entry name" value="Metal-dependent hydrolases"/>
    <property type="match status" value="1"/>
</dbReference>
<evidence type="ECO:0000313" key="3">
    <source>
        <dbReference type="Proteomes" id="UP000294746"/>
    </source>
</evidence>
<dbReference type="RefSeq" id="WP_131849806.1">
    <property type="nucleotide sequence ID" value="NZ_SLXV01000050.1"/>
</dbReference>
<dbReference type="AlphaFoldDB" id="A0A4R2RKU0"/>
<dbReference type="Pfam" id="PF02811">
    <property type="entry name" value="PHP"/>
    <property type="match status" value="1"/>
</dbReference>
<gene>
    <name evidence="2" type="ORF">EDD57_15023</name>
</gene>
<dbReference type="SMART" id="SM00481">
    <property type="entry name" value="POLIIIAc"/>
    <property type="match status" value="1"/>
</dbReference>
<dbReference type="SUPFAM" id="SSF89550">
    <property type="entry name" value="PHP domain-like"/>
    <property type="match status" value="1"/>
</dbReference>
<proteinExistence type="predicted"/>
<accession>A0A4R2RKU0</accession>
<keyword evidence="3" id="KW-1185">Reference proteome</keyword>
<name>A0A4R2RKU0_9BACL</name>
<reference evidence="2 3" key="1">
    <citation type="submission" date="2019-03" db="EMBL/GenBank/DDBJ databases">
        <title>Genomic Encyclopedia of Type Strains, Phase IV (KMG-IV): sequencing the most valuable type-strain genomes for metagenomic binning, comparative biology and taxonomic classification.</title>
        <authorList>
            <person name="Goeker M."/>
        </authorList>
    </citation>
    <scope>NUCLEOTIDE SEQUENCE [LARGE SCALE GENOMIC DNA]</scope>
    <source>
        <strain evidence="2 3">DSM 46831</strain>
    </source>
</reference>
<dbReference type="InterPro" id="IPR003141">
    <property type="entry name" value="Pol/His_phosphatase_N"/>
</dbReference>
<sequence>MANIYLNLSLYSFDLHIHTTASDGIFTPSEIVQQAVDKGLKTIAITDHDTIHGVQEAQSAGIQAGIHVIPGVEISTRFQKKNIDVLGYGMEDLDLLEELLRPFREARTHRAERIVRKLCQLGMPLTLDDVKEFSGDHLIARPHIAHAIVKKGYAPDLQFAFDHYLGDGKPAAEDKLQISVEDGIKMIHQTGGKAVLAHPVYLPDRSWVPLLLKHPFDGIEVWHRSHSWKDSEYYLLLAEKHHLFVTGGSDYHNPSHKLGDFIKKPT</sequence>
<dbReference type="PANTHER" id="PTHR42924:SF3">
    <property type="entry name" value="POLYMERASE_HISTIDINOL PHOSPHATASE N-TERMINAL DOMAIN-CONTAINING PROTEIN"/>
    <property type="match status" value="1"/>
</dbReference>
<dbReference type="Gene3D" id="1.10.150.650">
    <property type="match status" value="1"/>
</dbReference>
<dbReference type="Proteomes" id="UP000294746">
    <property type="component" value="Unassembled WGS sequence"/>
</dbReference>
<dbReference type="InterPro" id="IPR004013">
    <property type="entry name" value="PHP_dom"/>
</dbReference>
<dbReference type="OrthoDB" id="9804333at2"/>
<feature type="domain" description="Polymerase/histidinol phosphatase N-terminal" evidence="1">
    <location>
        <begin position="13"/>
        <end position="78"/>
    </location>
</feature>
<protein>
    <recommendedName>
        <fullName evidence="1">Polymerase/histidinol phosphatase N-terminal domain-containing protein</fullName>
    </recommendedName>
</protein>